<evidence type="ECO:0000256" key="6">
    <source>
        <dbReference type="SAM" id="Phobius"/>
    </source>
</evidence>
<reference evidence="7 8" key="1">
    <citation type="submission" date="2015-01" db="EMBL/GenBank/DDBJ databases">
        <title>Genome Assembly of Bacillus badius MTCC 1458.</title>
        <authorList>
            <person name="Verma A."/>
            <person name="Khatri I."/>
            <person name="Mual P."/>
            <person name="Subramanian S."/>
            <person name="Krishnamurthi S."/>
        </authorList>
    </citation>
    <scope>NUCLEOTIDE SEQUENCE [LARGE SCALE GENOMIC DNA]</scope>
    <source>
        <strain evidence="7 8">MTCC 1458</strain>
    </source>
</reference>
<sequence length="158" mass="17789">MELFKVNGKVHAGKLAASVLVPVIGGSLVGFFATKNAPKDYKQLKKPDFSPPSWVFPAVWTGLYTAMGIARYRVSAKTNERLLSYDIQLGLNFLWSFLFFKWRLRGAAFAEIALLLGMITLTTYEFYQADRIAGSLMIPYAAWVTFALGLNYSIWKMN</sequence>
<dbReference type="Gene3D" id="1.20.1260.100">
    <property type="entry name" value="TspO/MBR protein"/>
    <property type="match status" value="1"/>
</dbReference>
<keyword evidence="5 6" id="KW-0472">Membrane</keyword>
<dbReference type="PANTHER" id="PTHR10057:SF0">
    <property type="entry name" value="TRANSLOCATOR PROTEIN"/>
    <property type="match status" value="1"/>
</dbReference>
<evidence type="ECO:0000256" key="5">
    <source>
        <dbReference type="ARBA" id="ARBA00023136"/>
    </source>
</evidence>
<accession>A0ABR5AV54</accession>
<protein>
    <submittedName>
        <fullName evidence="7">Tryptophan-rich sensory protein</fullName>
    </submittedName>
</protein>
<evidence type="ECO:0000256" key="1">
    <source>
        <dbReference type="ARBA" id="ARBA00004141"/>
    </source>
</evidence>
<feature type="transmembrane region" description="Helical" evidence="6">
    <location>
        <begin position="106"/>
        <end position="124"/>
    </location>
</feature>
<dbReference type="PANTHER" id="PTHR10057">
    <property type="entry name" value="PERIPHERAL-TYPE BENZODIAZEPINE RECEPTOR"/>
    <property type="match status" value="1"/>
</dbReference>
<dbReference type="PIRSF" id="PIRSF005859">
    <property type="entry name" value="PBR"/>
    <property type="match status" value="1"/>
</dbReference>
<feature type="transmembrane region" description="Helical" evidence="6">
    <location>
        <begin position="53"/>
        <end position="70"/>
    </location>
</feature>
<comment type="subcellular location">
    <subcellularLocation>
        <location evidence="1">Membrane</location>
        <topology evidence="1">Multi-pass membrane protein</topology>
    </subcellularLocation>
</comment>
<keyword evidence="4 6" id="KW-1133">Transmembrane helix</keyword>
<dbReference type="RefSeq" id="WP_041095336.1">
    <property type="nucleotide sequence ID" value="NZ_JARTHD010000066.1"/>
</dbReference>
<dbReference type="Pfam" id="PF03073">
    <property type="entry name" value="TspO_MBR"/>
    <property type="match status" value="1"/>
</dbReference>
<proteinExistence type="inferred from homology"/>
<feature type="transmembrane region" description="Helical" evidence="6">
    <location>
        <begin position="136"/>
        <end position="155"/>
    </location>
</feature>
<evidence type="ECO:0000313" key="7">
    <source>
        <dbReference type="EMBL" id="KIL78632.1"/>
    </source>
</evidence>
<keyword evidence="3 6" id="KW-0812">Transmembrane</keyword>
<evidence type="ECO:0000256" key="4">
    <source>
        <dbReference type="ARBA" id="ARBA00022989"/>
    </source>
</evidence>
<organism evidence="7 8">
    <name type="scientific">Bacillus badius</name>
    <dbReference type="NCBI Taxonomy" id="1455"/>
    <lineage>
        <taxon>Bacteria</taxon>
        <taxon>Bacillati</taxon>
        <taxon>Bacillota</taxon>
        <taxon>Bacilli</taxon>
        <taxon>Bacillales</taxon>
        <taxon>Bacillaceae</taxon>
        <taxon>Pseudobacillus</taxon>
    </lineage>
</organism>
<evidence type="ECO:0000313" key="8">
    <source>
        <dbReference type="Proteomes" id="UP000031982"/>
    </source>
</evidence>
<dbReference type="InterPro" id="IPR004307">
    <property type="entry name" value="TspO_MBR"/>
</dbReference>
<evidence type="ECO:0000256" key="2">
    <source>
        <dbReference type="ARBA" id="ARBA00007524"/>
    </source>
</evidence>
<evidence type="ECO:0000256" key="3">
    <source>
        <dbReference type="ARBA" id="ARBA00022692"/>
    </source>
</evidence>
<feature type="transmembrane region" description="Helical" evidence="6">
    <location>
        <begin position="12"/>
        <end position="33"/>
    </location>
</feature>
<dbReference type="Proteomes" id="UP000031982">
    <property type="component" value="Unassembled WGS sequence"/>
</dbReference>
<comment type="similarity">
    <text evidence="2">Belongs to the TspO/BZRP family.</text>
</comment>
<gene>
    <name evidence="7" type="ORF">SD77_4312</name>
</gene>
<keyword evidence="8" id="KW-1185">Reference proteome</keyword>
<dbReference type="CDD" id="cd15904">
    <property type="entry name" value="TSPO_MBR"/>
    <property type="match status" value="1"/>
</dbReference>
<dbReference type="EMBL" id="JXLP01000009">
    <property type="protein sequence ID" value="KIL78632.1"/>
    <property type="molecule type" value="Genomic_DNA"/>
</dbReference>
<name>A0ABR5AV54_BACBA</name>
<comment type="caution">
    <text evidence="7">The sequence shown here is derived from an EMBL/GenBank/DDBJ whole genome shotgun (WGS) entry which is preliminary data.</text>
</comment>
<dbReference type="InterPro" id="IPR038330">
    <property type="entry name" value="TspO/MBR-related_sf"/>
</dbReference>